<dbReference type="RefSeq" id="WP_074833646.1">
    <property type="nucleotide sequence ID" value="NZ_FOAT01000009.1"/>
</dbReference>
<reference evidence="4 5" key="1">
    <citation type="submission" date="2016-10" db="EMBL/GenBank/DDBJ databases">
        <authorList>
            <person name="de Groot N.N."/>
        </authorList>
    </citation>
    <scope>NUCLEOTIDE SEQUENCE [LARGE SCALE GENOMIC DNA]</scope>
    <source>
        <strain evidence="4 5">KH2T6</strain>
    </source>
</reference>
<dbReference type="PROSITE" id="PS51781">
    <property type="entry name" value="SH3B"/>
    <property type="match status" value="1"/>
</dbReference>
<evidence type="ECO:0000313" key="4">
    <source>
        <dbReference type="EMBL" id="SEK98026.1"/>
    </source>
</evidence>
<dbReference type="AlphaFoldDB" id="A0A1H7LGK8"/>
<dbReference type="Proteomes" id="UP000186015">
    <property type="component" value="Unassembled WGS sequence"/>
</dbReference>
<dbReference type="OrthoDB" id="7056571at2"/>
<organism evidence="4 5">
    <name type="scientific">Ruminococcus albus</name>
    <dbReference type="NCBI Taxonomy" id="1264"/>
    <lineage>
        <taxon>Bacteria</taxon>
        <taxon>Bacillati</taxon>
        <taxon>Bacillota</taxon>
        <taxon>Clostridia</taxon>
        <taxon>Eubacteriales</taxon>
        <taxon>Oscillospiraceae</taxon>
        <taxon>Ruminococcus</taxon>
    </lineage>
</organism>
<feature type="transmembrane region" description="Helical" evidence="2">
    <location>
        <begin position="368"/>
        <end position="388"/>
    </location>
</feature>
<feature type="domain" description="SH3b" evidence="3">
    <location>
        <begin position="471"/>
        <end position="541"/>
    </location>
</feature>
<sequence>MAKKNRFPLKLNETDVYNIEELRDNFDIDAIIEYYKSGQLLTWLKDRYYYDEADIIESLSAYDGQLQNKIAQALGAENESNNAVIEQNKVSLPQSVNSVILPSDSDNNSSDKKTDKEMAVKSVPKSEVSNSLSTDSNNLNDDINDQSQNTGSNKNQINSISSSIPVVSNRNDFDNNDDKSSEHNQIPSDTMSAREVALENKTYENRSFSSNTSDLDHIADSINSTSDSSNVVSQIIVNDDNNISETQNIIHPSYVSNSSINNSESIHTNTTTLKPEPTISNSVEQSIDHQNHMPVQPQIMLPTTTTESDAPSRTIIGKIGLVVRILFLLFFLFMTLVSFTEGPVCGLIALLGSFIMCPFGIKKVRDKVPVWVQIILSFILIIVSISMYSDNSDKSSENSDLKADDSTVQSTVEATETNTVLSNNEVITETTTKAVTTTETTTTTTPTTTEATTTTTAKPADAVENDYDVFETSLFVHVDEADTLPLRDKPNRDTSSIILRIPDKTRVDVLGYKDTGSEIWFRLDYEGTKGWARGGMLQPKNLNDIWNEEYDLPGMDKWRSKFILDEEYKMNSREVYANFQGTLYFQPDLSSGVQKRFKSSVFVRVYGVSYDSSEWYYVGTGDSALESEGFGWVHSSQLSW</sequence>
<protein>
    <recommendedName>
        <fullName evidence="3">SH3b domain-containing protein</fullName>
    </recommendedName>
</protein>
<feature type="region of interest" description="Disordered" evidence="1">
    <location>
        <begin position="96"/>
        <end position="191"/>
    </location>
</feature>
<keyword evidence="2" id="KW-1133">Transmembrane helix</keyword>
<evidence type="ECO:0000256" key="2">
    <source>
        <dbReference type="SAM" id="Phobius"/>
    </source>
</evidence>
<accession>A0A1H7LGK8</accession>
<dbReference type="InterPro" id="IPR003646">
    <property type="entry name" value="SH3-like_bac-type"/>
</dbReference>
<feature type="region of interest" description="Disordered" evidence="1">
    <location>
        <begin position="435"/>
        <end position="454"/>
    </location>
</feature>
<keyword evidence="2" id="KW-0472">Membrane</keyword>
<feature type="compositionally biased region" description="Low complexity" evidence="1">
    <location>
        <begin position="129"/>
        <end position="170"/>
    </location>
</feature>
<evidence type="ECO:0000259" key="3">
    <source>
        <dbReference type="PROSITE" id="PS51781"/>
    </source>
</evidence>
<feature type="transmembrane region" description="Helical" evidence="2">
    <location>
        <begin position="321"/>
        <end position="338"/>
    </location>
</feature>
<proteinExistence type="predicted"/>
<dbReference type="EMBL" id="FOAT01000009">
    <property type="protein sequence ID" value="SEK98026.1"/>
    <property type="molecule type" value="Genomic_DNA"/>
</dbReference>
<name>A0A1H7LGK8_RUMAL</name>
<feature type="compositionally biased region" description="Basic and acidic residues" evidence="1">
    <location>
        <begin position="171"/>
        <end position="182"/>
    </location>
</feature>
<dbReference type="Gene3D" id="2.30.30.40">
    <property type="entry name" value="SH3 Domains"/>
    <property type="match status" value="1"/>
</dbReference>
<gene>
    <name evidence="4" type="ORF">SAMN05216469_10918</name>
</gene>
<evidence type="ECO:0000313" key="5">
    <source>
        <dbReference type="Proteomes" id="UP000186015"/>
    </source>
</evidence>
<keyword evidence="2" id="KW-0812">Transmembrane</keyword>
<feature type="compositionally biased region" description="Basic and acidic residues" evidence="1">
    <location>
        <begin position="109"/>
        <end position="119"/>
    </location>
</feature>
<feature type="transmembrane region" description="Helical" evidence="2">
    <location>
        <begin position="344"/>
        <end position="361"/>
    </location>
</feature>
<evidence type="ECO:0000256" key="1">
    <source>
        <dbReference type="SAM" id="MobiDB-lite"/>
    </source>
</evidence>